<dbReference type="CDD" id="cd04514">
    <property type="entry name" value="Taspase1_like"/>
    <property type="match status" value="2"/>
</dbReference>
<feature type="compositionally biased region" description="Polar residues" evidence="3">
    <location>
        <begin position="622"/>
        <end position="634"/>
    </location>
</feature>
<evidence type="ECO:0000256" key="2">
    <source>
        <dbReference type="PIRSR" id="PIRSR600246-3"/>
    </source>
</evidence>
<dbReference type="AlphaFoldDB" id="A0A8H3IHJ6"/>
<protein>
    <recommendedName>
        <fullName evidence="6">N-terminal nucleophile aminohydrolase</fullName>
    </recommendedName>
</protein>
<keyword evidence="5" id="KW-1185">Reference proteome</keyword>
<dbReference type="InterPro" id="IPR037464">
    <property type="entry name" value="Taspase1"/>
</dbReference>
<feature type="region of interest" description="Disordered" evidence="3">
    <location>
        <begin position="576"/>
        <end position="634"/>
    </location>
</feature>
<feature type="region of interest" description="Disordered" evidence="3">
    <location>
        <begin position="279"/>
        <end position="372"/>
    </location>
</feature>
<dbReference type="Proteomes" id="UP000664203">
    <property type="component" value="Unassembled WGS sequence"/>
</dbReference>
<gene>
    <name evidence="4" type="ORF">ALECFALPRED_009133</name>
</gene>
<evidence type="ECO:0008006" key="6">
    <source>
        <dbReference type="Google" id="ProtNLM"/>
    </source>
</evidence>
<feature type="region of interest" description="Disordered" evidence="3">
    <location>
        <begin position="209"/>
        <end position="232"/>
    </location>
</feature>
<evidence type="ECO:0000313" key="4">
    <source>
        <dbReference type="EMBL" id="CAF9913899.1"/>
    </source>
</evidence>
<dbReference type="EMBL" id="CAJPDR010000066">
    <property type="protein sequence ID" value="CAF9913899.1"/>
    <property type="molecule type" value="Genomic_DNA"/>
</dbReference>
<dbReference type="PANTHER" id="PTHR10188">
    <property type="entry name" value="L-ASPARAGINASE"/>
    <property type="match status" value="1"/>
</dbReference>
<evidence type="ECO:0000313" key="5">
    <source>
        <dbReference type="Proteomes" id="UP000664203"/>
    </source>
</evidence>
<dbReference type="GO" id="GO:0004298">
    <property type="term" value="F:threonine-type endopeptidase activity"/>
    <property type="evidence" value="ECO:0007669"/>
    <property type="project" value="InterPro"/>
</dbReference>
<proteinExistence type="predicted"/>
<dbReference type="OrthoDB" id="77601at2759"/>
<dbReference type="InterPro" id="IPR029055">
    <property type="entry name" value="Ntn_hydrolases_N"/>
</dbReference>
<feature type="region of interest" description="Disordered" evidence="3">
    <location>
        <begin position="1"/>
        <end position="25"/>
    </location>
</feature>
<dbReference type="InterPro" id="IPR000246">
    <property type="entry name" value="Peptidase_T2"/>
</dbReference>
<dbReference type="Pfam" id="PF01112">
    <property type="entry name" value="Asparaginase_2"/>
    <property type="match status" value="2"/>
</dbReference>
<accession>A0A8H3IHJ6</accession>
<sequence length="634" mass="68204">MSSPMRLSSAESTSSSENLTDAQLDGSIDLATSDMPQRRRLSGDVCAIFVHAGAGYHSFQNEKVHLAACEDAAKSAMTFLNNGASAVEAVEMAIRVLEDKEITNAGFGSNLSMDGTVECDATIVDHYGRSGAVGAAGCIRNPIHLARLILEHSTKPLSLRRVPPNLLVGQGAIDFASELGMPVVNAEYLVSAAAGERYARWKMDLRKSQKTEESDSDFESDAPISKDEGRQLGYEHDSHNLDLAPCWNESQPYSPRLSATDLPHLEDSYKLGSIGQSAKTRHGWSSNETGHDGQFSIKTHDDGYESGDSFTDDPYWLQSRSRRPPKPHSSSSMAAEVDESIDDGSRKLPGTPTPPPPTRSHSPPFYDESKSRDHAEITERLANITSRPDDITDTVGAIAIDCHGHIAAGSSSGGIGMKHKGRVGPAALVGIGTAVIPVELEDKDKTSVATVTSGTGEHMATTMAAGTCASRLYSSSRKCRRGGSESTDDDHAMRAFVERDFMGHPSVKHSHSAGAIGILGVKKTVDGVYLYFAHNTDSFAVASMGTDDKEPRSVMSRGRGDSQVVHGARLIKHHRWTSGPRGTWPADAKLENFLDPDPELTPGAKRRRTIRASEKRVGKAQMSRNPSSSMVQPA</sequence>
<dbReference type="SUPFAM" id="SSF56235">
    <property type="entry name" value="N-terminal nucleophile aminohydrolases (Ntn hydrolases)"/>
    <property type="match status" value="1"/>
</dbReference>
<name>A0A8H3IHJ6_9LECA</name>
<dbReference type="GO" id="GO:0005737">
    <property type="term" value="C:cytoplasm"/>
    <property type="evidence" value="ECO:0007669"/>
    <property type="project" value="TreeGrafter"/>
</dbReference>
<dbReference type="PANTHER" id="PTHR10188:SF8">
    <property type="entry name" value="THREONINE ASPARTASE 1"/>
    <property type="match status" value="1"/>
</dbReference>
<reference evidence="4" key="1">
    <citation type="submission" date="2021-03" db="EMBL/GenBank/DDBJ databases">
        <authorList>
            <person name="Tagirdzhanova G."/>
        </authorList>
    </citation>
    <scope>NUCLEOTIDE SEQUENCE</scope>
</reference>
<dbReference type="GO" id="GO:0051604">
    <property type="term" value="P:protein maturation"/>
    <property type="evidence" value="ECO:0007669"/>
    <property type="project" value="TreeGrafter"/>
</dbReference>
<evidence type="ECO:0000256" key="3">
    <source>
        <dbReference type="SAM" id="MobiDB-lite"/>
    </source>
</evidence>
<feature type="compositionally biased region" description="Low complexity" evidence="3">
    <location>
        <begin position="8"/>
        <end position="17"/>
    </location>
</feature>
<dbReference type="Gene3D" id="3.60.20.30">
    <property type="entry name" value="(Glycosyl)asparaginase"/>
    <property type="match status" value="1"/>
</dbReference>
<feature type="active site" description="Nucleophile" evidence="1">
    <location>
        <position position="394"/>
    </location>
</feature>
<feature type="compositionally biased region" description="Polar residues" evidence="3">
    <location>
        <begin position="279"/>
        <end position="288"/>
    </location>
</feature>
<comment type="caution">
    <text evidence="4">The sequence shown here is derived from an EMBL/GenBank/DDBJ whole genome shotgun (WGS) entry which is preliminary data.</text>
</comment>
<feature type="site" description="Cleavage; by autolysis" evidence="2">
    <location>
        <begin position="393"/>
        <end position="394"/>
    </location>
</feature>
<evidence type="ECO:0000256" key="1">
    <source>
        <dbReference type="PIRSR" id="PIRSR600246-1"/>
    </source>
</evidence>
<dbReference type="FunFam" id="3.60.20.30:FF:000007">
    <property type="entry name" value="Similar to threonine aspartase"/>
    <property type="match status" value="1"/>
</dbReference>
<organism evidence="4 5">
    <name type="scientific">Alectoria fallacina</name>
    <dbReference type="NCBI Taxonomy" id="1903189"/>
    <lineage>
        <taxon>Eukaryota</taxon>
        <taxon>Fungi</taxon>
        <taxon>Dikarya</taxon>
        <taxon>Ascomycota</taxon>
        <taxon>Pezizomycotina</taxon>
        <taxon>Lecanoromycetes</taxon>
        <taxon>OSLEUM clade</taxon>
        <taxon>Lecanoromycetidae</taxon>
        <taxon>Lecanorales</taxon>
        <taxon>Lecanorineae</taxon>
        <taxon>Parmeliaceae</taxon>
        <taxon>Alectoria</taxon>
    </lineage>
</organism>